<evidence type="ECO:0000256" key="6">
    <source>
        <dbReference type="ARBA" id="ARBA00022679"/>
    </source>
</evidence>
<keyword evidence="5 10" id="KW-0328">Glycosyltransferase</keyword>
<evidence type="ECO:0000256" key="3">
    <source>
        <dbReference type="ARBA" id="ARBA00012560"/>
    </source>
</evidence>
<evidence type="ECO:0000256" key="10">
    <source>
        <dbReference type="RuleBase" id="RU361207"/>
    </source>
</evidence>
<dbReference type="Proteomes" id="UP000005713">
    <property type="component" value="Unassembled WGS sequence"/>
</dbReference>
<evidence type="ECO:0000256" key="8">
    <source>
        <dbReference type="ARBA" id="ARBA00031423"/>
    </source>
</evidence>
<dbReference type="NCBIfam" id="TIGR00217">
    <property type="entry name" value="malQ"/>
    <property type="match status" value="1"/>
</dbReference>
<evidence type="ECO:0000256" key="5">
    <source>
        <dbReference type="ARBA" id="ARBA00022676"/>
    </source>
</evidence>
<dbReference type="PANTHER" id="PTHR32438">
    <property type="entry name" value="4-ALPHA-GLUCANOTRANSFERASE DPE1, CHLOROPLASTIC/AMYLOPLASTIC"/>
    <property type="match status" value="1"/>
</dbReference>
<dbReference type="PANTHER" id="PTHR32438:SF5">
    <property type="entry name" value="4-ALPHA-GLUCANOTRANSFERASE DPE1, CHLOROPLASTIC_AMYLOPLASTIC"/>
    <property type="match status" value="1"/>
</dbReference>
<protein>
    <recommendedName>
        <fullName evidence="4 10">4-alpha-glucanotransferase</fullName>
        <ecNumber evidence="3 10">2.4.1.25</ecNumber>
    </recommendedName>
    <alternativeName>
        <fullName evidence="8 10">Amylomaltase</fullName>
    </alternativeName>
    <alternativeName>
        <fullName evidence="9 10">Disproportionating enzyme</fullName>
    </alternativeName>
</protein>
<feature type="region of interest" description="Disordered" evidence="11">
    <location>
        <begin position="626"/>
        <end position="646"/>
    </location>
</feature>
<comment type="caution">
    <text evidence="12">The sequence shown here is derived from an EMBL/GenBank/DDBJ whole genome shotgun (WGS) entry which is preliminary data.</text>
</comment>
<evidence type="ECO:0000313" key="13">
    <source>
        <dbReference type="Proteomes" id="UP000005713"/>
    </source>
</evidence>
<evidence type="ECO:0000256" key="1">
    <source>
        <dbReference type="ARBA" id="ARBA00000439"/>
    </source>
</evidence>
<gene>
    <name evidence="12" type="ORF">SSE37_18502</name>
</gene>
<reference evidence="12 13" key="1">
    <citation type="submission" date="2006-06" db="EMBL/GenBank/DDBJ databases">
        <authorList>
            <person name="Moran M.A."/>
            <person name="Ferriera S."/>
            <person name="Johnson J."/>
            <person name="Kravitz S."/>
            <person name="Beeson K."/>
            <person name="Sutton G."/>
            <person name="Rogers Y.-H."/>
            <person name="Friedman R."/>
            <person name="Frazier M."/>
            <person name="Venter J.C."/>
        </authorList>
    </citation>
    <scope>NUCLEOTIDE SEQUENCE [LARGE SCALE GENOMIC DNA]</scope>
    <source>
        <strain evidence="12 13">E-37</strain>
    </source>
</reference>
<proteinExistence type="inferred from homology"/>
<dbReference type="Gene3D" id="3.20.20.80">
    <property type="entry name" value="Glycosidases"/>
    <property type="match status" value="1"/>
</dbReference>
<comment type="similarity">
    <text evidence="2 10">Belongs to the disproportionating enzyme family.</text>
</comment>
<evidence type="ECO:0000256" key="4">
    <source>
        <dbReference type="ARBA" id="ARBA00020295"/>
    </source>
</evidence>
<dbReference type="InterPro" id="IPR017853">
    <property type="entry name" value="GH"/>
</dbReference>
<comment type="catalytic activity">
    <reaction evidence="1 10">
        <text>Transfers a segment of a (1-&gt;4)-alpha-D-glucan to a new position in an acceptor, which may be glucose or a (1-&gt;4)-alpha-D-glucan.</text>
        <dbReference type="EC" id="2.4.1.25"/>
    </reaction>
</comment>
<keyword evidence="13" id="KW-1185">Reference proteome</keyword>
<dbReference type="GO" id="GO:0005975">
    <property type="term" value="P:carbohydrate metabolic process"/>
    <property type="evidence" value="ECO:0007669"/>
    <property type="project" value="InterPro"/>
</dbReference>
<evidence type="ECO:0000256" key="2">
    <source>
        <dbReference type="ARBA" id="ARBA00005684"/>
    </source>
</evidence>
<dbReference type="eggNOG" id="COG1640">
    <property type="taxonomic scope" value="Bacteria"/>
</dbReference>
<dbReference type="GO" id="GO:0004134">
    <property type="term" value="F:4-alpha-glucanotransferase activity"/>
    <property type="evidence" value="ECO:0007669"/>
    <property type="project" value="UniProtKB-EC"/>
</dbReference>
<evidence type="ECO:0000256" key="11">
    <source>
        <dbReference type="SAM" id="MobiDB-lite"/>
    </source>
</evidence>
<evidence type="ECO:0000313" key="12">
    <source>
        <dbReference type="EMBL" id="EBA10024.1"/>
    </source>
</evidence>
<accession>A3JWY8</accession>
<dbReference type="RefSeq" id="WP_005854502.1">
    <property type="nucleotide sequence ID" value="NZ_AAYA01000001.1"/>
</dbReference>
<evidence type="ECO:0000256" key="9">
    <source>
        <dbReference type="ARBA" id="ARBA00031501"/>
    </source>
</evidence>
<dbReference type="Pfam" id="PF02446">
    <property type="entry name" value="Glyco_hydro_77"/>
    <property type="match status" value="1"/>
</dbReference>
<dbReference type="AlphaFoldDB" id="A3JWY8"/>
<dbReference type="EC" id="2.4.1.25" evidence="3 10"/>
<evidence type="ECO:0000256" key="7">
    <source>
        <dbReference type="ARBA" id="ARBA00023277"/>
    </source>
</evidence>
<dbReference type="EMBL" id="AAYA01000001">
    <property type="protein sequence ID" value="EBA10024.1"/>
    <property type="molecule type" value="Genomic_DNA"/>
</dbReference>
<name>A3JWY8_SAGS3</name>
<dbReference type="SUPFAM" id="SSF51445">
    <property type="entry name" value="(Trans)glycosidases"/>
    <property type="match status" value="1"/>
</dbReference>
<dbReference type="InterPro" id="IPR003385">
    <property type="entry name" value="Glyco_hydro_77"/>
</dbReference>
<organism evidence="12 13">
    <name type="scientific">Sagittula stellata (strain ATCC 700073 / DSM 11524 / E-37)</name>
    <dbReference type="NCBI Taxonomy" id="388399"/>
    <lineage>
        <taxon>Bacteria</taxon>
        <taxon>Pseudomonadati</taxon>
        <taxon>Pseudomonadota</taxon>
        <taxon>Alphaproteobacteria</taxon>
        <taxon>Rhodobacterales</taxon>
        <taxon>Roseobacteraceae</taxon>
        <taxon>Sagittula</taxon>
    </lineage>
</organism>
<keyword evidence="6 10" id="KW-0808">Transferase</keyword>
<dbReference type="OrthoDB" id="9763489at2"/>
<keyword evidence="7 10" id="KW-0119">Carbohydrate metabolism</keyword>
<sequence length="646" mass="69629">MTEALRALAEANGIHPGFHDLSGRYLTAAPETLTALLRATGTPVTTEAEASEALATLRAAEDARHLPAELLLTEGESRALPVACAWTVTDENGTERVSGGPTDPIPPLPYGYYLLHGEARGWTEETFVVVRPAAGAPSVADLAGLPRAWGVVGALYGFRSECNGGLGSYTDLAEAAEALATTGSQFLGINPIHALGWAAVDMLSPYSPTHRGFLSTDHIAVPGLGPTPPADLIDYIAFRKQHRAALEAAYAAFHDDPDFDTYLSAHPDLTDFAAYEALSERYGEDSRTWPAALRTPGPKATAAAGTRARFHAWAQWQAEKQTRAAQRRAREAGMGFGLYLDLAVGSRPGCAESWMNPETVATGVSIGAPPDYLNPEGQSWNLAVHAPKRLSANRYRPLRDMLHRLMSRAGILRIDHALGLLRAYWQPEDGSPGGYVSQPFDALLSVIAIEARRTGCLVIGEDLGLVPAGFRERMNAAGLLSYSVWQYETNDDGTLVPAADLRPHALACFGTHDTPTLRGFWYGTDITWWQAMGWQSEGESRSRLDQRSRQRAGLREMCGIPSDAAPTAIASAIHGALLNGPSVLTALQLDDLLGQVDAQNLPGTIDEHPNWRRRLPVAVAELANAEQIRDTLPQRPESDSTRAPAH</sequence>